<name>A0ABX1QG81_9RHOO</name>
<evidence type="ECO:0000313" key="2">
    <source>
        <dbReference type="Proteomes" id="UP000648984"/>
    </source>
</evidence>
<evidence type="ECO:0000313" key="1">
    <source>
        <dbReference type="EMBL" id="NMG77452.1"/>
    </source>
</evidence>
<protein>
    <submittedName>
        <fullName evidence="1">Uncharacterized protein</fullName>
    </submittedName>
</protein>
<gene>
    <name evidence="1" type="ORF">GPA25_22120</name>
</gene>
<dbReference type="RefSeq" id="WP_169262582.1">
    <property type="nucleotide sequence ID" value="NZ_WTVQ01000065.1"/>
</dbReference>
<reference evidence="1 2" key="1">
    <citation type="submission" date="2019-12" db="EMBL/GenBank/DDBJ databases">
        <title>Comparative genomics gives insights into the taxonomy of the Azoarcus-Aromatoleum group and reveals separate origins of nif in the plant-associated Azoarcus and non-plant-associated Aromatoleum sub-groups.</title>
        <authorList>
            <person name="Lafos M."/>
            <person name="Maluk M."/>
            <person name="Batista M."/>
            <person name="Junghare M."/>
            <person name="Carmona M."/>
            <person name="Faoro H."/>
            <person name="Cruz L.M."/>
            <person name="Battistoni F."/>
            <person name="De Souza E."/>
            <person name="Pedrosa F."/>
            <person name="Chen W.-M."/>
            <person name="Poole P.S."/>
            <person name="Dixon R.A."/>
            <person name="James E.K."/>
        </authorList>
    </citation>
    <scope>NUCLEOTIDE SEQUENCE [LARGE SCALE GENOMIC DNA]</scope>
    <source>
        <strain evidence="1 2">22Lin</strain>
    </source>
</reference>
<dbReference type="Proteomes" id="UP000648984">
    <property type="component" value="Unassembled WGS sequence"/>
</dbReference>
<organism evidence="1 2">
    <name type="scientific">Aromatoleum diolicum</name>
    <dbReference type="NCBI Taxonomy" id="75796"/>
    <lineage>
        <taxon>Bacteria</taxon>
        <taxon>Pseudomonadati</taxon>
        <taxon>Pseudomonadota</taxon>
        <taxon>Betaproteobacteria</taxon>
        <taxon>Rhodocyclales</taxon>
        <taxon>Rhodocyclaceae</taxon>
        <taxon>Aromatoleum</taxon>
    </lineage>
</organism>
<proteinExistence type="predicted"/>
<dbReference type="EMBL" id="WTVQ01000065">
    <property type="protein sequence ID" value="NMG77452.1"/>
    <property type="molecule type" value="Genomic_DNA"/>
</dbReference>
<sequence>MKTLMINDLPMTEELGREAMAEVRGGMMYGALVAPYYWGGHVDASTKNFSFDAAQQINQGQSVVTNVGNNVAVLGGFASPSVPVTATQTANINNDVHF</sequence>
<keyword evidence="2" id="KW-1185">Reference proteome</keyword>
<accession>A0ABX1QG81</accession>
<comment type="caution">
    <text evidence="1">The sequence shown here is derived from an EMBL/GenBank/DDBJ whole genome shotgun (WGS) entry which is preliminary data.</text>
</comment>